<dbReference type="AlphaFoldDB" id="A0A1M7NUP4"/>
<proteinExistence type="predicted"/>
<keyword evidence="3" id="KW-1185">Reference proteome</keyword>
<gene>
    <name evidence="2" type="ORF">SAMN04488057_10686</name>
</gene>
<dbReference type="Pfam" id="PF18990">
    <property type="entry name" value="DUF5723"/>
    <property type="match status" value="1"/>
</dbReference>
<name>A0A1M7NUP4_9BACT</name>
<sequence length="456" mass="50440">MDAKQQGTMKKTTVAILFFILLTSTVVAQQGYFGIQNSQRKGMINALMNPAELNQFSKKVEVSFFAADAALSNNVLTFRDILDDPDQFETIFQGISEPANVRTDFSILGPSVGVRVDKWSFGFTSQLKGKADIIDFNPDLGDAIVVNSSAGGDNQTGLNIPYNQRLNAIGWMELGLMAGTSIINSDLHGLSVGGHFKLLLPGTYANIGLDQIQATLVNEADQISLTDASGSLNLSYDERWNNSNGTALEQNLWRHLSPNGFALDLGVSYQLKSFGRTFLNSGLSVRNLGRMTAPQDQFTRNYTMNIPQNEFFRIDNLEGDFDEIEQQLVESGYFTVERELSQTKIRLPRLLAAYVEFSPFSTFQVSLYAQKRLTDENRNQYLSGPDLLVLTPRLILGKLELYSPWMQHQIAGLSGGFGLQYGGFFIGSHSLITGLIADSKRADFHAGLSWGFGRND</sequence>
<dbReference type="STRING" id="388280.SAMN04488057_10686"/>
<dbReference type="EMBL" id="FRCY01000006">
    <property type="protein sequence ID" value="SHN07759.1"/>
    <property type="molecule type" value="Genomic_DNA"/>
</dbReference>
<reference evidence="2 3" key="1">
    <citation type="submission" date="2016-11" db="EMBL/GenBank/DDBJ databases">
        <authorList>
            <person name="Jaros S."/>
            <person name="Januszkiewicz K."/>
            <person name="Wedrychowicz H."/>
        </authorList>
    </citation>
    <scope>NUCLEOTIDE SEQUENCE [LARGE SCALE GENOMIC DNA]</scope>
    <source>
        <strain evidence="2 3">CGMCC 1.6102</strain>
    </source>
</reference>
<dbReference type="Proteomes" id="UP000184513">
    <property type="component" value="Unassembled WGS sequence"/>
</dbReference>
<accession>A0A1M7NUP4</accession>
<protein>
    <recommendedName>
        <fullName evidence="1">DUF5723 domain-containing protein</fullName>
    </recommendedName>
</protein>
<feature type="domain" description="DUF5723" evidence="1">
    <location>
        <begin position="50"/>
        <end position="428"/>
    </location>
</feature>
<evidence type="ECO:0000259" key="1">
    <source>
        <dbReference type="Pfam" id="PF18990"/>
    </source>
</evidence>
<evidence type="ECO:0000313" key="3">
    <source>
        <dbReference type="Proteomes" id="UP000184513"/>
    </source>
</evidence>
<dbReference type="InterPro" id="IPR043781">
    <property type="entry name" value="DUF5723"/>
</dbReference>
<evidence type="ECO:0000313" key="2">
    <source>
        <dbReference type="EMBL" id="SHN07759.1"/>
    </source>
</evidence>
<organism evidence="2 3">
    <name type="scientific">Cyclobacterium lianum</name>
    <dbReference type="NCBI Taxonomy" id="388280"/>
    <lineage>
        <taxon>Bacteria</taxon>
        <taxon>Pseudomonadati</taxon>
        <taxon>Bacteroidota</taxon>
        <taxon>Cytophagia</taxon>
        <taxon>Cytophagales</taxon>
        <taxon>Cyclobacteriaceae</taxon>
        <taxon>Cyclobacterium</taxon>
    </lineage>
</organism>